<evidence type="ECO:0000313" key="1">
    <source>
        <dbReference type="EMBL" id="MTD32629.1"/>
    </source>
</evidence>
<keyword evidence="2" id="KW-1185">Reference proteome</keyword>
<dbReference type="EMBL" id="WLYX01000001">
    <property type="protein sequence ID" value="MTD32629.1"/>
    <property type="molecule type" value="Genomic_DNA"/>
</dbReference>
<dbReference type="AlphaFoldDB" id="A0A844GAH1"/>
<comment type="caution">
    <text evidence="1">The sequence shown here is derived from an EMBL/GenBank/DDBJ whole genome shotgun (WGS) entry which is preliminary data.</text>
</comment>
<proteinExistence type="predicted"/>
<evidence type="ECO:0000313" key="2">
    <source>
        <dbReference type="Proteomes" id="UP000446658"/>
    </source>
</evidence>
<gene>
    <name evidence="1" type="ORF">GKE73_02880</name>
</gene>
<reference evidence="1 2" key="1">
    <citation type="submission" date="2019-11" db="EMBL/GenBank/DDBJ databases">
        <title>Draft genome sequence of Paludibacterium sp. dN18-1.</title>
        <authorList>
            <person name="Im W.-T."/>
        </authorList>
    </citation>
    <scope>NUCLEOTIDE SEQUENCE [LARGE SCALE GENOMIC DNA]</scope>
    <source>
        <strain evidence="2">dN 18-1</strain>
    </source>
</reference>
<organism evidence="1 2">
    <name type="scientific">Paludibacterium denitrificans</name>
    <dbReference type="NCBI Taxonomy" id="2675226"/>
    <lineage>
        <taxon>Bacteria</taxon>
        <taxon>Pseudomonadati</taxon>
        <taxon>Pseudomonadota</taxon>
        <taxon>Betaproteobacteria</taxon>
        <taxon>Neisseriales</taxon>
        <taxon>Chromobacteriaceae</taxon>
        <taxon>Paludibacterium</taxon>
    </lineage>
</organism>
<dbReference type="Proteomes" id="UP000446658">
    <property type="component" value="Unassembled WGS sequence"/>
</dbReference>
<accession>A0A844GAH1</accession>
<name>A0A844GAH1_9NEIS</name>
<protein>
    <submittedName>
        <fullName evidence="1">Uncharacterized protein</fullName>
    </submittedName>
</protein>
<sequence length="83" mass="9210">MIGDDFATLKIKGSALVDKTQPNQVALLRRGDGYQSLTNDRKLRNCGAFIGASMLRKLITLDGGKEVVVRELVVKDVRDLFME</sequence>